<name>A0A6H5IAJ1_9HYME</name>
<dbReference type="InterPro" id="IPR050951">
    <property type="entry name" value="Retrovirus_Pol_polyprotein"/>
</dbReference>
<dbReference type="AlphaFoldDB" id="A0A6H5IAJ1"/>
<dbReference type="PANTHER" id="PTHR37984:SF5">
    <property type="entry name" value="PROTEIN NYNRIN-LIKE"/>
    <property type="match status" value="1"/>
</dbReference>
<protein>
    <recommendedName>
        <fullName evidence="3">Integrase catalytic domain-containing protein</fullName>
    </recommendedName>
</protein>
<dbReference type="InterPro" id="IPR012337">
    <property type="entry name" value="RNaseH-like_sf"/>
</dbReference>
<sequence length="250" mass="27417">MYRGVDWSQGPMRKRADDAGGVGTVAMILIGRGGMRDLKQAILERPSAAPAQTGEGLTSAASSAHAAATDSITNSARVDPLNFNSRVFEPQPSAAFSPAQPSVSTVQSPSTNYFGVPHSRGVGSTQRDTACVPCQQSKITRHNKPAPMHFDAPDSRFQYIHVDLVGPLPIVQGYAYLLTMIDRFSRWPEVVPIKDIGAETVTQATRRPRHYRSGLRALHRGRRPRANEDQLRSQNSTIYPHREQHLVAVL</sequence>
<evidence type="ECO:0008006" key="3">
    <source>
        <dbReference type="Google" id="ProtNLM"/>
    </source>
</evidence>
<dbReference type="Gene3D" id="3.30.420.10">
    <property type="entry name" value="Ribonuclease H-like superfamily/Ribonuclease H"/>
    <property type="match status" value="1"/>
</dbReference>
<accession>A0A6H5IAJ1</accession>
<proteinExistence type="predicted"/>
<dbReference type="GO" id="GO:0003676">
    <property type="term" value="F:nucleic acid binding"/>
    <property type="evidence" value="ECO:0007669"/>
    <property type="project" value="InterPro"/>
</dbReference>
<dbReference type="OrthoDB" id="422540at2759"/>
<keyword evidence="2" id="KW-1185">Reference proteome</keyword>
<gene>
    <name evidence="1" type="ORF">TBRA_LOCUS6016</name>
</gene>
<dbReference type="PANTHER" id="PTHR37984">
    <property type="entry name" value="PROTEIN CBG26694"/>
    <property type="match status" value="1"/>
</dbReference>
<dbReference type="Proteomes" id="UP000479190">
    <property type="component" value="Unassembled WGS sequence"/>
</dbReference>
<organism evidence="1 2">
    <name type="scientific">Trichogramma brassicae</name>
    <dbReference type="NCBI Taxonomy" id="86971"/>
    <lineage>
        <taxon>Eukaryota</taxon>
        <taxon>Metazoa</taxon>
        <taxon>Ecdysozoa</taxon>
        <taxon>Arthropoda</taxon>
        <taxon>Hexapoda</taxon>
        <taxon>Insecta</taxon>
        <taxon>Pterygota</taxon>
        <taxon>Neoptera</taxon>
        <taxon>Endopterygota</taxon>
        <taxon>Hymenoptera</taxon>
        <taxon>Apocrita</taxon>
        <taxon>Proctotrupomorpha</taxon>
        <taxon>Chalcidoidea</taxon>
        <taxon>Trichogrammatidae</taxon>
        <taxon>Trichogramma</taxon>
    </lineage>
</organism>
<dbReference type="InterPro" id="IPR036397">
    <property type="entry name" value="RNaseH_sf"/>
</dbReference>
<evidence type="ECO:0000313" key="1">
    <source>
        <dbReference type="EMBL" id="CAB0034118.1"/>
    </source>
</evidence>
<evidence type="ECO:0000313" key="2">
    <source>
        <dbReference type="Proteomes" id="UP000479190"/>
    </source>
</evidence>
<reference evidence="1 2" key="1">
    <citation type="submission" date="2020-02" db="EMBL/GenBank/DDBJ databases">
        <authorList>
            <person name="Ferguson B K."/>
        </authorList>
    </citation>
    <scope>NUCLEOTIDE SEQUENCE [LARGE SCALE GENOMIC DNA]</scope>
</reference>
<dbReference type="SUPFAM" id="SSF53098">
    <property type="entry name" value="Ribonuclease H-like"/>
    <property type="match status" value="1"/>
</dbReference>
<dbReference type="EMBL" id="CADCXV010000733">
    <property type="protein sequence ID" value="CAB0034118.1"/>
    <property type="molecule type" value="Genomic_DNA"/>
</dbReference>